<dbReference type="GO" id="GO:0008233">
    <property type="term" value="F:peptidase activity"/>
    <property type="evidence" value="ECO:0007669"/>
    <property type="project" value="UniProtKB-KW"/>
</dbReference>
<evidence type="ECO:0000313" key="10">
    <source>
        <dbReference type="EMBL" id="GES79037.1"/>
    </source>
</evidence>
<dbReference type="Pfam" id="PF07693">
    <property type="entry name" value="KAP_NTPase"/>
    <property type="match status" value="1"/>
</dbReference>
<dbReference type="Gene3D" id="3.10.10.10">
    <property type="entry name" value="HIV Type 1 Reverse Transcriptase, subunit A, domain 1"/>
    <property type="match status" value="1"/>
</dbReference>
<keyword evidence="5" id="KW-0255">Endonuclease</keyword>
<evidence type="ECO:0000313" key="11">
    <source>
        <dbReference type="Proteomes" id="UP000615446"/>
    </source>
</evidence>
<evidence type="ECO:0000256" key="8">
    <source>
        <dbReference type="SAM" id="Coils"/>
    </source>
</evidence>
<dbReference type="InterPro" id="IPR050951">
    <property type="entry name" value="Retrovirus_Pol_polyprotein"/>
</dbReference>
<comment type="caution">
    <text evidence="10">The sequence shown here is derived from an EMBL/GenBank/DDBJ whole genome shotgun (WGS) entry which is preliminary data.</text>
</comment>
<dbReference type="GO" id="GO:0003964">
    <property type="term" value="F:RNA-directed DNA polymerase activity"/>
    <property type="evidence" value="ECO:0007669"/>
    <property type="project" value="UniProtKB-KW"/>
</dbReference>
<organism evidence="10 11">
    <name type="scientific">Rhizophagus clarus</name>
    <dbReference type="NCBI Taxonomy" id="94130"/>
    <lineage>
        <taxon>Eukaryota</taxon>
        <taxon>Fungi</taxon>
        <taxon>Fungi incertae sedis</taxon>
        <taxon>Mucoromycota</taxon>
        <taxon>Glomeromycotina</taxon>
        <taxon>Glomeromycetes</taxon>
        <taxon>Glomerales</taxon>
        <taxon>Glomeraceae</taxon>
        <taxon>Rhizophagus</taxon>
    </lineage>
</organism>
<dbReference type="GO" id="GO:0006508">
    <property type="term" value="P:proteolysis"/>
    <property type="evidence" value="ECO:0007669"/>
    <property type="project" value="UniProtKB-KW"/>
</dbReference>
<dbReference type="Pfam" id="PF00078">
    <property type="entry name" value="RVT_1"/>
    <property type="match status" value="1"/>
</dbReference>
<keyword evidence="4" id="KW-0540">Nuclease</keyword>
<evidence type="ECO:0000256" key="5">
    <source>
        <dbReference type="ARBA" id="ARBA00022759"/>
    </source>
</evidence>
<dbReference type="FunFam" id="3.30.70.270:FF:000020">
    <property type="entry name" value="Transposon Tf2-6 polyprotein-like Protein"/>
    <property type="match status" value="1"/>
</dbReference>
<dbReference type="InterPro" id="IPR043128">
    <property type="entry name" value="Rev_trsase/Diguanyl_cyclase"/>
</dbReference>
<dbReference type="SUPFAM" id="SSF52540">
    <property type="entry name" value="P-loop containing nucleoside triphosphate hydrolases"/>
    <property type="match status" value="1"/>
</dbReference>
<accession>A0A8H3L541</accession>
<keyword evidence="3" id="KW-0548">Nucleotidyltransferase</keyword>
<protein>
    <submittedName>
        <fullName evidence="10">Enzymatic polyprotein, putative</fullName>
    </submittedName>
</protein>
<dbReference type="AlphaFoldDB" id="A0A8H3L541"/>
<evidence type="ECO:0000256" key="1">
    <source>
        <dbReference type="ARBA" id="ARBA00022670"/>
    </source>
</evidence>
<keyword evidence="7" id="KW-0695">RNA-directed DNA polymerase</keyword>
<feature type="domain" description="Reverse transcriptase" evidence="9">
    <location>
        <begin position="58"/>
        <end position="237"/>
    </location>
</feature>
<evidence type="ECO:0000256" key="7">
    <source>
        <dbReference type="ARBA" id="ARBA00022918"/>
    </source>
</evidence>
<evidence type="ECO:0000256" key="6">
    <source>
        <dbReference type="ARBA" id="ARBA00022801"/>
    </source>
</evidence>
<sequence>MVNRYKEIFEYDGEKENRINYVKHEIKIKEGQEPIMQKRYRETEEKGKFIKKEIEQMLKLERIRPSKSPWASPVTLANKKTGNYRFCVGYRKLNAVTIIDAYPLPRIDELLEKYRTAKWFTSLDLAAGFHQVEIAEEDKEKTAFICLKGLYEYNVMPFGLKNAPGTFQRLMDEILSEYIGEFVVVYIDDIMIYSKSFEEHIEHLEKVLRKLKEKNIILKLKKCKFGERNIEFLGHIVGRDGLKPEEKKIEKIRNMERPRNIREIRSFLGLCSYYRKFVKDFSRIAKPISNLVRKNVEFKWEEKQQEAFEELKKRLMEYPVLIQPDFNKKFILMTDASGEGLGAVLGQRDKSGKERVIAYASRSLTGAETNYAITNLECLAVVWAVQHFHKFLIERKFEIITDHAALKGLMNAKIPKGRRARWIMELQQYDCEMIHRNGKENKNADALSRMKYENSNKRKSNEKEVKVIKPRNSKQKYVKVGGKWYIDKNMKNRKWENIGYYTDKEAILLNLDDKSEKEILQKLGRKSKPQVIIIDGVDGVGKSTVVEKIINEMRNREKEVIFNAFKRRRKDDSRFKEPNKEYEWLFRRQVVEEINRRIVTYEDEDIIILDKSPYCEYFYQKTKSFDRGLINAIGNHKMEKEIF</sequence>
<dbReference type="Gene3D" id="3.40.50.300">
    <property type="entry name" value="P-loop containing nucleotide triphosphate hydrolases"/>
    <property type="match status" value="1"/>
</dbReference>
<dbReference type="PANTHER" id="PTHR37984:SF5">
    <property type="entry name" value="PROTEIN NYNRIN-LIKE"/>
    <property type="match status" value="1"/>
</dbReference>
<evidence type="ECO:0000256" key="3">
    <source>
        <dbReference type="ARBA" id="ARBA00022695"/>
    </source>
</evidence>
<keyword evidence="8" id="KW-0175">Coiled coil</keyword>
<dbReference type="Pfam" id="PF17917">
    <property type="entry name" value="RT_RNaseH"/>
    <property type="match status" value="1"/>
</dbReference>
<dbReference type="InterPro" id="IPR041373">
    <property type="entry name" value="RT_RNaseH"/>
</dbReference>
<name>A0A8H3L541_9GLOM</name>
<dbReference type="PANTHER" id="PTHR37984">
    <property type="entry name" value="PROTEIN CBG26694"/>
    <property type="match status" value="1"/>
</dbReference>
<dbReference type="GO" id="GO:0004519">
    <property type="term" value="F:endonuclease activity"/>
    <property type="evidence" value="ECO:0007669"/>
    <property type="project" value="UniProtKB-KW"/>
</dbReference>
<gene>
    <name evidence="10" type="ORF">RCL2_000635200</name>
</gene>
<dbReference type="FunFam" id="3.10.10.10:FF:000007">
    <property type="entry name" value="Retrovirus-related Pol polyprotein from transposon 17.6-like Protein"/>
    <property type="match status" value="1"/>
</dbReference>
<dbReference type="FunFam" id="3.10.20.370:FF:000001">
    <property type="entry name" value="Retrovirus-related Pol polyprotein from transposon 17.6-like protein"/>
    <property type="match status" value="1"/>
</dbReference>
<keyword evidence="6" id="KW-0378">Hydrolase</keyword>
<dbReference type="PROSITE" id="PS50878">
    <property type="entry name" value="RT_POL"/>
    <property type="match status" value="1"/>
</dbReference>
<dbReference type="CDD" id="cd01647">
    <property type="entry name" value="RT_LTR"/>
    <property type="match status" value="1"/>
</dbReference>
<dbReference type="OrthoDB" id="5593162at2759"/>
<keyword evidence="1" id="KW-0645">Protease</keyword>
<dbReference type="Proteomes" id="UP000615446">
    <property type="component" value="Unassembled WGS sequence"/>
</dbReference>
<evidence type="ECO:0000256" key="4">
    <source>
        <dbReference type="ARBA" id="ARBA00022722"/>
    </source>
</evidence>
<dbReference type="Gene3D" id="3.30.70.270">
    <property type="match status" value="2"/>
</dbReference>
<dbReference type="InterPro" id="IPR000477">
    <property type="entry name" value="RT_dom"/>
</dbReference>
<proteinExistence type="predicted"/>
<dbReference type="CDD" id="cd09274">
    <property type="entry name" value="RNase_HI_RT_Ty3"/>
    <property type="match status" value="1"/>
</dbReference>
<dbReference type="Gene3D" id="3.10.20.370">
    <property type="match status" value="1"/>
</dbReference>
<dbReference type="InterPro" id="IPR011646">
    <property type="entry name" value="KAP_P-loop"/>
</dbReference>
<dbReference type="InterPro" id="IPR043502">
    <property type="entry name" value="DNA/RNA_pol_sf"/>
</dbReference>
<dbReference type="SUPFAM" id="SSF56672">
    <property type="entry name" value="DNA/RNA polymerases"/>
    <property type="match status" value="1"/>
</dbReference>
<keyword evidence="2" id="KW-0808">Transferase</keyword>
<dbReference type="EMBL" id="BLAL01000043">
    <property type="protein sequence ID" value="GES79037.1"/>
    <property type="molecule type" value="Genomic_DNA"/>
</dbReference>
<evidence type="ECO:0000259" key="9">
    <source>
        <dbReference type="PROSITE" id="PS50878"/>
    </source>
</evidence>
<dbReference type="InterPro" id="IPR027417">
    <property type="entry name" value="P-loop_NTPase"/>
</dbReference>
<reference evidence="10" key="1">
    <citation type="submission" date="2019-10" db="EMBL/GenBank/DDBJ databases">
        <title>Conservation and host-specific expression of non-tandemly repeated heterogenous ribosome RNA gene in arbuscular mycorrhizal fungi.</title>
        <authorList>
            <person name="Maeda T."/>
            <person name="Kobayashi Y."/>
            <person name="Nakagawa T."/>
            <person name="Ezawa T."/>
            <person name="Yamaguchi K."/>
            <person name="Bino T."/>
            <person name="Nishimoto Y."/>
            <person name="Shigenobu S."/>
            <person name="Kawaguchi M."/>
        </authorList>
    </citation>
    <scope>NUCLEOTIDE SEQUENCE</scope>
    <source>
        <strain evidence="10">HR1</strain>
    </source>
</reference>
<evidence type="ECO:0000256" key="2">
    <source>
        <dbReference type="ARBA" id="ARBA00022679"/>
    </source>
</evidence>
<feature type="coiled-coil region" evidence="8">
    <location>
        <begin position="194"/>
        <end position="221"/>
    </location>
</feature>